<feature type="compositionally biased region" description="Polar residues" evidence="1">
    <location>
        <begin position="595"/>
        <end position="605"/>
    </location>
</feature>
<name>S7Q3B7_GLOTA</name>
<dbReference type="EMBL" id="KB469304">
    <property type="protein sequence ID" value="EPQ54022.1"/>
    <property type="molecule type" value="Genomic_DNA"/>
</dbReference>
<feature type="compositionally biased region" description="Low complexity" evidence="1">
    <location>
        <begin position="492"/>
        <end position="510"/>
    </location>
</feature>
<feature type="compositionally biased region" description="Polar residues" evidence="1">
    <location>
        <begin position="77"/>
        <end position="90"/>
    </location>
</feature>
<feature type="compositionally biased region" description="Acidic residues" evidence="1">
    <location>
        <begin position="50"/>
        <end position="66"/>
    </location>
</feature>
<evidence type="ECO:0008006" key="4">
    <source>
        <dbReference type="Google" id="ProtNLM"/>
    </source>
</evidence>
<dbReference type="HOGENOM" id="CLU_436176_0_0_1"/>
<feature type="compositionally biased region" description="Pro residues" evidence="1">
    <location>
        <begin position="103"/>
        <end position="112"/>
    </location>
</feature>
<feature type="compositionally biased region" description="Basic residues" evidence="1">
    <location>
        <begin position="117"/>
        <end position="131"/>
    </location>
</feature>
<feature type="region of interest" description="Disordered" evidence="1">
    <location>
        <begin position="346"/>
        <end position="397"/>
    </location>
</feature>
<dbReference type="OrthoDB" id="2348945at2759"/>
<dbReference type="eggNOG" id="ENOG502SECM">
    <property type="taxonomic scope" value="Eukaryota"/>
</dbReference>
<dbReference type="RefSeq" id="XP_007867373.1">
    <property type="nucleotide sequence ID" value="XM_007869182.1"/>
</dbReference>
<feature type="region of interest" description="Disordered" evidence="1">
    <location>
        <begin position="1"/>
        <end position="139"/>
    </location>
</feature>
<feature type="region of interest" description="Disordered" evidence="1">
    <location>
        <begin position="264"/>
        <end position="301"/>
    </location>
</feature>
<feature type="compositionally biased region" description="Low complexity" evidence="1">
    <location>
        <begin position="15"/>
        <end position="33"/>
    </location>
</feature>
<feature type="compositionally biased region" description="Low complexity" evidence="1">
    <location>
        <begin position="518"/>
        <end position="540"/>
    </location>
</feature>
<accession>S7Q3B7</accession>
<dbReference type="STRING" id="670483.S7Q3B7"/>
<feature type="compositionally biased region" description="Gly residues" evidence="1">
    <location>
        <begin position="361"/>
        <end position="372"/>
    </location>
</feature>
<feature type="compositionally biased region" description="Low complexity" evidence="1">
    <location>
        <begin position="447"/>
        <end position="477"/>
    </location>
</feature>
<dbReference type="Proteomes" id="UP000030669">
    <property type="component" value="Unassembled WGS sequence"/>
</dbReference>
<reference evidence="2 3" key="1">
    <citation type="journal article" date="2012" name="Science">
        <title>The Paleozoic origin of enzymatic lignin decomposition reconstructed from 31 fungal genomes.</title>
        <authorList>
            <person name="Floudas D."/>
            <person name="Binder M."/>
            <person name="Riley R."/>
            <person name="Barry K."/>
            <person name="Blanchette R.A."/>
            <person name="Henrissat B."/>
            <person name="Martinez A.T."/>
            <person name="Otillar R."/>
            <person name="Spatafora J.W."/>
            <person name="Yadav J.S."/>
            <person name="Aerts A."/>
            <person name="Benoit I."/>
            <person name="Boyd A."/>
            <person name="Carlson A."/>
            <person name="Copeland A."/>
            <person name="Coutinho P.M."/>
            <person name="de Vries R.P."/>
            <person name="Ferreira P."/>
            <person name="Findley K."/>
            <person name="Foster B."/>
            <person name="Gaskell J."/>
            <person name="Glotzer D."/>
            <person name="Gorecki P."/>
            <person name="Heitman J."/>
            <person name="Hesse C."/>
            <person name="Hori C."/>
            <person name="Igarashi K."/>
            <person name="Jurgens J.A."/>
            <person name="Kallen N."/>
            <person name="Kersten P."/>
            <person name="Kohler A."/>
            <person name="Kuees U."/>
            <person name="Kumar T.K.A."/>
            <person name="Kuo A."/>
            <person name="LaButti K."/>
            <person name="Larrondo L.F."/>
            <person name="Lindquist E."/>
            <person name="Ling A."/>
            <person name="Lombard V."/>
            <person name="Lucas S."/>
            <person name="Lundell T."/>
            <person name="Martin R."/>
            <person name="McLaughlin D.J."/>
            <person name="Morgenstern I."/>
            <person name="Morin E."/>
            <person name="Murat C."/>
            <person name="Nagy L.G."/>
            <person name="Nolan M."/>
            <person name="Ohm R.A."/>
            <person name="Patyshakuliyeva A."/>
            <person name="Rokas A."/>
            <person name="Ruiz-Duenas F.J."/>
            <person name="Sabat G."/>
            <person name="Salamov A."/>
            <person name="Samejima M."/>
            <person name="Schmutz J."/>
            <person name="Slot J.C."/>
            <person name="St John F."/>
            <person name="Stenlid J."/>
            <person name="Sun H."/>
            <person name="Sun S."/>
            <person name="Syed K."/>
            <person name="Tsang A."/>
            <person name="Wiebenga A."/>
            <person name="Young D."/>
            <person name="Pisabarro A."/>
            <person name="Eastwood D.C."/>
            <person name="Martin F."/>
            <person name="Cullen D."/>
            <person name="Grigoriev I.V."/>
            <person name="Hibbett D.S."/>
        </authorList>
    </citation>
    <scope>NUCLEOTIDE SEQUENCE [LARGE SCALE GENOMIC DNA]</scope>
    <source>
        <strain evidence="2 3">ATCC 11539</strain>
    </source>
</reference>
<keyword evidence="3" id="KW-1185">Reference proteome</keyword>
<feature type="compositionally biased region" description="Low complexity" evidence="1">
    <location>
        <begin position="266"/>
        <end position="299"/>
    </location>
</feature>
<sequence length="605" mass="63990">MDNPQYYQPLSHALNPPYSSSNSRSAQYQSYNSHANTTSANAANGAANNADDDEEEEEEDVVEEELAGNTRRADGNNAASPEQNRQTGGQSDAAPAQQQQQPAPEPPKPAPDPSTYAKRRPGRPKGSKTKRATQPTETVAPTYAGYYPYAAHAPLHPTGTGTAPPLHPSVNEGNQQYYEFQWRVLNLCSEFYGAAEELVKATPPLVLAQCYTHSPTSPVDPISMLNEAKKHCDILLANPSWLIHNPPPPIMPVMPIFHTFPQPPLSAQATSTPTTATSQAPPSASVATTSTTTSTPATTISNPQSFVMSLSGAAAAQSAGYPTRPYYQYSGAYQPQATYYTTTAASGVGSSTTANPSLSAGAGGGPATGGNSGTWSDEETERLKKLAEQSKSTGSSGEIEWDWVINQWGNSRTRHQILIKATNLGLKESSGRGVKRRRETESGAGGTASPAPANNNASVHHDTSSTSAAPPSSTTSTFQVTTHPAQSVSPVHSHTASTPASAQPSPALHHPQPHHQTHTPVQSHAQPHNTQSQQTSSSASHMPWPMPTVASTTSPVIATSEPPRGNYYRNRGNPSQSPSISTSKPPSGAGVTHQYMYQPSGGQRK</sequence>
<gene>
    <name evidence="2" type="ORF">GLOTRDRAFT_121922</name>
</gene>
<organism evidence="2 3">
    <name type="scientific">Gloeophyllum trabeum (strain ATCC 11539 / FP-39264 / Madison 617)</name>
    <name type="common">Brown rot fungus</name>
    <dbReference type="NCBI Taxonomy" id="670483"/>
    <lineage>
        <taxon>Eukaryota</taxon>
        <taxon>Fungi</taxon>
        <taxon>Dikarya</taxon>
        <taxon>Basidiomycota</taxon>
        <taxon>Agaricomycotina</taxon>
        <taxon>Agaricomycetes</taxon>
        <taxon>Gloeophyllales</taxon>
        <taxon>Gloeophyllaceae</taxon>
        <taxon>Gloeophyllum</taxon>
    </lineage>
</organism>
<evidence type="ECO:0000256" key="1">
    <source>
        <dbReference type="SAM" id="MobiDB-lite"/>
    </source>
</evidence>
<protein>
    <recommendedName>
        <fullName evidence="4">Myb-like domain-containing protein</fullName>
    </recommendedName>
</protein>
<evidence type="ECO:0000313" key="3">
    <source>
        <dbReference type="Proteomes" id="UP000030669"/>
    </source>
</evidence>
<feature type="compositionally biased region" description="Low complexity" evidence="1">
    <location>
        <begin position="93"/>
        <end position="102"/>
    </location>
</feature>
<dbReference type="AlphaFoldDB" id="S7Q3B7"/>
<dbReference type="KEGG" id="gtr:GLOTRDRAFT_121922"/>
<feature type="compositionally biased region" description="Polar residues" evidence="1">
    <location>
        <begin position="478"/>
        <end position="490"/>
    </location>
</feature>
<feature type="region of interest" description="Disordered" evidence="1">
    <location>
        <begin position="427"/>
        <end position="605"/>
    </location>
</feature>
<dbReference type="OMA" id="TAPYYYP"/>
<feature type="compositionally biased region" description="Low complexity" evidence="1">
    <location>
        <begin position="346"/>
        <end position="360"/>
    </location>
</feature>
<feature type="compositionally biased region" description="Low complexity" evidence="1">
    <location>
        <begin position="40"/>
        <end position="49"/>
    </location>
</feature>
<evidence type="ECO:0000313" key="2">
    <source>
        <dbReference type="EMBL" id="EPQ54022.1"/>
    </source>
</evidence>
<feature type="compositionally biased region" description="Polar residues" evidence="1">
    <location>
        <begin position="572"/>
        <end position="585"/>
    </location>
</feature>
<proteinExistence type="predicted"/>
<dbReference type="GeneID" id="19300796"/>